<evidence type="ECO:0000256" key="1">
    <source>
        <dbReference type="SAM" id="MobiDB-lite"/>
    </source>
</evidence>
<evidence type="ECO:0000313" key="2">
    <source>
        <dbReference type="EMBL" id="CAG6787166.1"/>
    </source>
</evidence>
<feature type="compositionally biased region" description="Polar residues" evidence="1">
    <location>
        <begin position="11"/>
        <end position="25"/>
    </location>
</feature>
<accession>A0A8D9FE95</accession>
<dbReference type="AlphaFoldDB" id="A0A8D9FE95"/>
<feature type="compositionally biased region" description="Basic residues" evidence="1">
    <location>
        <begin position="1"/>
        <end position="10"/>
    </location>
</feature>
<reference evidence="2" key="1">
    <citation type="submission" date="2021-05" db="EMBL/GenBank/DDBJ databases">
        <authorList>
            <person name="Alioto T."/>
            <person name="Alioto T."/>
            <person name="Gomez Garrido J."/>
        </authorList>
    </citation>
    <scope>NUCLEOTIDE SEQUENCE</scope>
</reference>
<feature type="region of interest" description="Disordered" evidence="1">
    <location>
        <begin position="1"/>
        <end position="25"/>
    </location>
</feature>
<feature type="region of interest" description="Disordered" evidence="1">
    <location>
        <begin position="98"/>
        <end position="124"/>
    </location>
</feature>
<protein>
    <submittedName>
        <fullName evidence="2">Uncharacterized protein</fullName>
    </submittedName>
</protein>
<organism evidence="2">
    <name type="scientific">Cacopsylla melanoneura</name>
    <dbReference type="NCBI Taxonomy" id="428564"/>
    <lineage>
        <taxon>Eukaryota</taxon>
        <taxon>Metazoa</taxon>
        <taxon>Ecdysozoa</taxon>
        <taxon>Arthropoda</taxon>
        <taxon>Hexapoda</taxon>
        <taxon>Insecta</taxon>
        <taxon>Pterygota</taxon>
        <taxon>Neoptera</taxon>
        <taxon>Paraneoptera</taxon>
        <taxon>Hemiptera</taxon>
        <taxon>Sternorrhyncha</taxon>
        <taxon>Psylloidea</taxon>
        <taxon>Psyllidae</taxon>
        <taxon>Psyllinae</taxon>
        <taxon>Cacopsylla</taxon>
    </lineage>
</organism>
<proteinExistence type="predicted"/>
<name>A0A8D9FE95_9HEMI</name>
<dbReference type="EMBL" id="HBUF01652215">
    <property type="protein sequence ID" value="CAG6787166.1"/>
    <property type="molecule type" value="Transcribed_RNA"/>
</dbReference>
<sequence length="124" mass="14459">MRQSSNKRSKPSNSERGSMRKASNNLKAFNEKILRQMVKNQVETSCEINYVGLMRKSSKNLKEMKKSSKKWSQNPVLKGFNEKILKEMVKNRRKRVKAIDNQTDNVTRDKGVTHGHYGQQRLCM</sequence>